<organism evidence="21">
    <name type="scientific">Musa acuminata subsp. malaccensis</name>
    <name type="common">Wild banana</name>
    <name type="synonym">Musa malaccensis</name>
    <dbReference type="NCBI Taxonomy" id="214687"/>
    <lineage>
        <taxon>Eukaryota</taxon>
        <taxon>Viridiplantae</taxon>
        <taxon>Streptophyta</taxon>
        <taxon>Embryophyta</taxon>
        <taxon>Tracheophyta</taxon>
        <taxon>Spermatophyta</taxon>
        <taxon>Magnoliopsida</taxon>
        <taxon>Liliopsida</taxon>
        <taxon>Zingiberales</taxon>
        <taxon>Musaceae</taxon>
        <taxon>Musa</taxon>
    </lineage>
</organism>
<dbReference type="InterPro" id="IPR011009">
    <property type="entry name" value="Kinase-like_dom_sf"/>
</dbReference>
<dbReference type="PROSITE" id="PS00108">
    <property type="entry name" value="PROTEIN_KINASE_ST"/>
    <property type="match status" value="3"/>
</dbReference>
<keyword evidence="14" id="KW-0325">Glycoprotein</keyword>
<dbReference type="Gene3D" id="2.10.25.10">
    <property type="entry name" value="Laminin"/>
    <property type="match status" value="3"/>
</dbReference>
<dbReference type="Pfam" id="PF13947">
    <property type="entry name" value="GUB_WAK_bind"/>
    <property type="match status" value="4"/>
</dbReference>
<dbReference type="InterPro" id="IPR025287">
    <property type="entry name" value="WAK_GUB"/>
</dbReference>
<feature type="domain" description="Protein kinase" evidence="19">
    <location>
        <begin position="420"/>
        <end position="693"/>
    </location>
</feature>
<evidence type="ECO:0000256" key="16">
    <source>
        <dbReference type="PROSITE-ProRule" id="PRU10141"/>
    </source>
</evidence>
<reference evidence="21" key="1">
    <citation type="submission" date="2021-03" db="EMBL/GenBank/DDBJ databases">
        <authorList>
            <consortium name="Genoscope - CEA"/>
            <person name="William W."/>
        </authorList>
    </citation>
    <scope>NUCLEOTIDE SEQUENCE</scope>
    <source>
        <strain evidence="21">Doubled-haploid Pahang</strain>
    </source>
</reference>
<dbReference type="InterPro" id="IPR008271">
    <property type="entry name" value="Ser/Thr_kinase_AS"/>
</dbReference>
<keyword evidence="10 16" id="KW-0067">ATP-binding</keyword>
<accession>A0A8D7B7A6</accession>
<evidence type="ECO:0000256" key="13">
    <source>
        <dbReference type="ARBA" id="ARBA00023157"/>
    </source>
</evidence>
<dbReference type="InterPro" id="IPR017441">
    <property type="entry name" value="Protein_kinase_ATP_BS"/>
</dbReference>
<evidence type="ECO:0000313" key="21">
    <source>
        <dbReference type="EMBL" id="CAG1861877.1"/>
    </source>
</evidence>
<dbReference type="CDD" id="cd14066">
    <property type="entry name" value="STKc_IRAK"/>
    <property type="match status" value="3"/>
</dbReference>
<dbReference type="GO" id="GO:0007166">
    <property type="term" value="P:cell surface receptor signaling pathway"/>
    <property type="evidence" value="ECO:0007669"/>
    <property type="project" value="InterPro"/>
</dbReference>
<keyword evidence="6 18" id="KW-0732">Signal</keyword>
<evidence type="ECO:0000259" key="20">
    <source>
        <dbReference type="PROSITE" id="PS50026"/>
    </source>
</evidence>
<keyword evidence="5 17" id="KW-0812">Transmembrane</keyword>
<dbReference type="PANTHER" id="PTHR27005">
    <property type="entry name" value="WALL-ASSOCIATED RECEPTOR KINASE-LIKE 21"/>
    <property type="match status" value="1"/>
</dbReference>
<dbReference type="SUPFAM" id="SSF57196">
    <property type="entry name" value="EGF/Laminin"/>
    <property type="match status" value="1"/>
</dbReference>
<dbReference type="PROSITE" id="PS50011">
    <property type="entry name" value="PROTEIN_KINASE_DOM"/>
    <property type="match status" value="3"/>
</dbReference>
<dbReference type="FunFam" id="3.30.200.20:FF:000043">
    <property type="entry name" value="Wall-associated receptor kinase 2"/>
    <property type="match status" value="3"/>
</dbReference>
<evidence type="ECO:0000256" key="6">
    <source>
        <dbReference type="ARBA" id="ARBA00022729"/>
    </source>
</evidence>
<evidence type="ECO:0000256" key="18">
    <source>
        <dbReference type="SAM" id="SignalP"/>
    </source>
</evidence>
<protein>
    <submittedName>
        <fullName evidence="21">(wild Malaysian banana) hypothetical protein</fullName>
    </submittedName>
</protein>
<sequence>MGLAAVLLLLFLTLGPMGSTGAENTSTDITFPLPSNCAKSCGNISFEYPFGIGSGCFRPGFNLTCISHSTDPPTSSLFLGDGTVEVIDFDMDNGNVYVKTPIVTMEVHEEYINDTLIDLRNFPFSFNLMGNFTADVTFRPSPPNNCSTKCGDIDIFFPFGVEEDCYRDQSFFLTCNRTTEPHTLLFHDHFIVINLSLEEGTLEVKIKNFRYYFPFADENQPFIGLGERFILNWIITDQSCEDAKLNMTTFACVDQHSSCNDDKISSNGQKILGYRCQCKAGYEGNPYLRNGCKDINECRNPQKYVCYGTCTNTNGSYSCTCPPGSSGDPTQKACIPGKKHTLVLGVIIGVSNGVGLLLLSTSLIILRTKWKKRKQKRIREKHFRQNHGLLLQQLISSREDAADRTKIFPLEEIEKATNNFDETRVLGRGGHGTVYKGILSDQRVVAIKKSKIVKKSEIDQFVNEVAILSQINHRNVVKLFGCCLETEVPLLIYEFISNGALSDHLHTSDGSSALSWEARLRIAAETAGALSYLHSAASISILHRDVKSSNILLDDHFTAKVSDFGSSRFIPLDQTHIVTGIQGTFGYLDPEYYQTSQLTEKSDVYSFGVILLELLTRKKPIFSIEHENKQNLSMYFVQALKEKRYFDLVEDRVMKEGTKQELMEIIQLVAMCLKFKGSERPTMKEVEYKLQSLRKIRKNGGRRIAEGNEEIDLFALGSVVPTFTIVLGRSLFKGTLASCSNITFPLPANCPKRCGNISFEYPFGIGSGCYRAGFNLTCISHSTDPPTRSLFLGDGTVEVIDFDMDNGIVYVKTPIVTMDVDEEYINHTLIDLGNFPFSFNLEANFTDSFTISLAYNEILVFGCSANADLVDLATNKTINTCSTTCFANSSSPYEYWYSFDTGYCSFDIIYDYEYFSFAYENQPFIGFEELIILNWIITDQSCKDAKLNTTTFACIDQNSSCNDEKISRHGQKISGYRCQCNNGYEGNPYLLNGCRDIDECRNPQKYVCYGTCTNTNGSYSCTCPPGSSGDPTQKACIPGKKHTVVLGVIIGVSNGVGLLLLSASLIILRTKWKKRKQKRIREKHFRQNHGLLLQQLISSREDVAERTKIFPLEEIEKATNNFDETRVLGRGGHGTVYKGILSDQRVVAIKKSKIVKKSEIDQFVNEVAILSQINHRNVVKLFGCCLETEVPLLIYEFISNGALSDHLHTSDGSSALSWEARLRIATETAGALAYLHSAASISILHRDVKSSNILLDDHFTAKVSDFGASRFIPLDQTHIVTGIQGTFGYLDPEYYQTSQLTEKSDVYSFGVILLELLTGKKPIFSVEHENKQNLSIYFLQALQEKRYFDLVEDRVMKEGTKQELMEVIQLVATCLKFKGSERPTMKEVEYKLQNLIRIRKNGGRHIAEGNEETEYLLSDSSYTFSDSRMGWVELLLLLLTLSSMGLTNAESASTKEPFTLPSNCTKRCGNISIEYPFGIGNGCYRPGFNLTCTNYTNQPPRLFLGDGKFEITRIDLDNGTVSVMTPIITMGVDEEFINVTLIDLQNLPCSLKSLDLRNYYPRYTYNRLYVSGCSVVADLVDPTTNRTIGTCITRCTSNDNSQDQSFALTCNHTSNPSTLLFQEDYIVHSILLKKGQLEVEYKYNEADGYTYTTTPFTFVDEQPIVSWVIENQHCKDAQSNRTTFACVDEHSLCLDINTTTSDGQNILGYRCNCSTGYEGNPYLSNGCTDIDECKFPDRYICNGVCNNTMGSYSCTCPRGTTGDPKRACIPDKKQTVLLGVIIGVSNGVGLFLLSTSLIILRRKWKKRKQKRIREKHFRQNHGLLLQQLISSREDVAERTKIFPLEEVEKATNNFDETRVIGRGGHGTVYKGILSDQRVVAIKKSKIVKKSEIDQFVNEVAILSQINHRNVVKLFGCCLETEVPLLIYEFISNGALSDHLHTSDGSSALSWEARLRIAAETAGALAYLHSAASISILHRDVKSSNILLDDHFTAKVSDFGASRFIPLDQTHIVTGIQGTFGYLDPEYYQTSQLTEKSDVYSFGVILLELLTGKKPIFSIEHENKQNLSMYFLQELKEKRYFDLVEDRVMKEGTKQELIEVIQLVATCLKFKGSERPTMKEVEYKLQSLRRIRKNGVRHIAEGNEETECLLSDPSYTLSDSVDQATEGTSRNYSLENEFMWSHYNPR</sequence>
<feature type="binding site" evidence="16">
    <location>
        <position position="1889"/>
    </location>
    <ligand>
        <name>ATP</name>
        <dbReference type="ChEBI" id="CHEBI:30616"/>
    </ligand>
</feature>
<keyword evidence="8 16" id="KW-0547">Nucleotide-binding</keyword>
<feature type="signal peptide" evidence="18">
    <location>
        <begin position="1"/>
        <end position="22"/>
    </location>
</feature>
<feature type="transmembrane region" description="Helical" evidence="17">
    <location>
        <begin position="1044"/>
        <end position="1068"/>
    </location>
</feature>
<feature type="binding site" evidence="16">
    <location>
        <position position="1157"/>
    </location>
    <ligand>
        <name>ATP</name>
        <dbReference type="ChEBI" id="CHEBI:30616"/>
    </ligand>
</feature>
<dbReference type="InterPro" id="IPR001881">
    <property type="entry name" value="EGF-like_Ca-bd_dom"/>
</dbReference>
<dbReference type="GO" id="GO:0004674">
    <property type="term" value="F:protein serine/threonine kinase activity"/>
    <property type="evidence" value="ECO:0007669"/>
    <property type="project" value="UniProtKB-KW"/>
</dbReference>
<dbReference type="SMART" id="SM00181">
    <property type="entry name" value="EGF"/>
    <property type="match status" value="6"/>
</dbReference>
<evidence type="ECO:0000256" key="12">
    <source>
        <dbReference type="ARBA" id="ARBA00023136"/>
    </source>
</evidence>
<keyword evidence="2" id="KW-0723">Serine/threonine-protein kinase</keyword>
<proteinExistence type="predicted"/>
<dbReference type="InterPro" id="IPR000742">
    <property type="entry name" value="EGF"/>
</dbReference>
<dbReference type="SUPFAM" id="SSF56112">
    <property type="entry name" value="Protein kinase-like (PK-like)"/>
    <property type="match status" value="3"/>
</dbReference>
<evidence type="ECO:0000256" key="5">
    <source>
        <dbReference type="ARBA" id="ARBA00022692"/>
    </source>
</evidence>
<keyword evidence="7" id="KW-0677">Repeat</keyword>
<comment type="subcellular location">
    <subcellularLocation>
        <location evidence="1">Membrane</location>
        <topology evidence="1">Single-pass type I membrane protein</topology>
    </subcellularLocation>
</comment>
<dbReference type="SUPFAM" id="SSF57184">
    <property type="entry name" value="Growth factor receptor domain"/>
    <property type="match status" value="2"/>
</dbReference>
<dbReference type="PROSITE" id="PS01187">
    <property type="entry name" value="EGF_CA"/>
    <property type="match status" value="3"/>
</dbReference>
<dbReference type="Pfam" id="PF07645">
    <property type="entry name" value="EGF_CA"/>
    <property type="match status" value="3"/>
</dbReference>
<name>A0A8D7B7A6_MUSAM</name>
<dbReference type="SMART" id="SM00179">
    <property type="entry name" value="EGF_CA"/>
    <property type="match status" value="3"/>
</dbReference>
<evidence type="ECO:0000256" key="1">
    <source>
        <dbReference type="ARBA" id="ARBA00004479"/>
    </source>
</evidence>
<keyword evidence="11 17" id="KW-1133">Transmembrane helix</keyword>
<dbReference type="GO" id="GO:0005509">
    <property type="term" value="F:calcium ion binding"/>
    <property type="evidence" value="ECO:0007669"/>
    <property type="project" value="InterPro"/>
</dbReference>
<evidence type="ECO:0000259" key="19">
    <source>
        <dbReference type="PROSITE" id="PS50011"/>
    </source>
</evidence>
<evidence type="ECO:0000256" key="3">
    <source>
        <dbReference type="ARBA" id="ARBA00022536"/>
    </source>
</evidence>
<dbReference type="SMART" id="SM00220">
    <property type="entry name" value="S_TKc"/>
    <property type="match status" value="3"/>
</dbReference>
<dbReference type="Gene3D" id="3.30.200.20">
    <property type="entry name" value="Phosphorylase Kinase, domain 1"/>
    <property type="match status" value="3"/>
</dbReference>
<dbReference type="Gene3D" id="1.10.510.10">
    <property type="entry name" value="Transferase(Phosphotransferase) domain 1"/>
    <property type="match status" value="3"/>
</dbReference>
<evidence type="ECO:0000256" key="10">
    <source>
        <dbReference type="ARBA" id="ARBA00022840"/>
    </source>
</evidence>
<dbReference type="GO" id="GO:0030247">
    <property type="term" value="F:polysaccharide binding"/>
    <property type="evidence" value="ECO:0007669"/>
    <property type="project" value="InterPro"/>
</dbReference>
<dbReference type="PROSITE" id="PS00010">
    <property type="entry name" value="ASX_HYDROXYL"/>
    <property type="match status" value="3"/>
</dbReference>
<keyword evidence="13" id="KW-1015">Disulfide bond</keyword>
<dbReference type="CDD" id="cd00054">
    <property type="entry name" value="EGF_CA"/>
    <property type="match status" value="3"/>
</dbReference>
<dbReference type="EMBL" id="HG996467">
    <property type="protein sequence ID" value="CAG1861877.1"/>
    <property type="molecule type" value="Genomic_DNA"/>
</dbReference>
<keyword evidence="4" id="KW-0808">Transferase</keyword>
<feature type="binding site" evidence="16">
    <location>
        <position position="455"/>
    </location>
    <ligand>
        <name>ATP</name>
        <dbReference type="ChEBI" id="CHEBI:30616"/>
    </ligand>
</feature>
<dbReference type="InterPro" id="IPR000719">
    <property type="entry name" value="Prot_kinase_dom"/>
</dbReference>
<feature type="chain" id="PRO_5034178041" evidence="18">
    <location>
        <begin position="23"/>
        <end position="2185"/>
    </location>
</feature>
<feature type="transmembrane region" description="Helical" evidence="17">
    <location>
        <begin position="342"/>
        <end position="366"/>
    </location>
</feature>
<evidence type="ECO:0000256" key="8">
    <source>
        <dbReference type="ARBA" id="ARBA00022741"/>
    </source>
</evidence>
<dbReference type="PROSITE" id="PS00107">
    <property type="entry name" value="PROTEIN_KINASE_ATP"/>
    <property type="match status" value="3"/>
</dbReference>
<dbReference type="InterPro" id="IPR000152">
    <property type="entry name" value="EGF-type_Asp/Asn_hydroxyl_site"/>
</dbReference>
<keyword evidence="9" id="KW-0418">Kinase</keyword>
<comment type="caution">
    <text evidence="15">Lacks conserved residue(s) required for the propagation of feature annotation.</text>
</comment>
<feature type="domain" description="Protein kinase" evidence="19">
    <location>
        <begin position="1122"/>
        <end position="1396"/>
    </location>
</feature>
<evidence type="ECO:0000256" key="2">
    <source>
        <dbReference type="ARBA" id="ARBA00022527"/>
    </source>
</evidence>
<feature type="transmembrane region" description="Helical" evidence="17">
    <location>
        <begin position="1776"/>
        <end position="1800"/>
    </location>
</feature>
<dbReference type="GO" id="GO:0016020">
    <property type="term" value="C:membrane"/>
    <property type="evidence" value="ECO:0007669"/>
    <property type="project" value="UniProtKB-SubCell"/>
</dbReference>
<evidence type="ECO:0000256" key="9">
    <source>
        <dbReference type="ARBA" id="ARBA00022777"/>
    </source>
</evidence>
<evidence type="ECO:0000256" key="14">
    <source>
        <dbReference type="ARBA" id="ARBA00023180"/>
    </source>
</evidence>
<dbReference type="InterPro" id="IPR009030">
    <property type="entry name" value="Growth_fac_rcpt_cys_sf"/>
</dbReference>
<evidence type="ECO:0000256" key="15">
    <source>
        <dbReference type="PROSITE-ProRule" id="PRU00076"/>
    </source>
</evidence>
<gene>
    <name evidence="21" type="ORF">GSMUA_67710.1</name>
</gene>
<feature type="domain" description="Protein kinase" evidence="19">
    <location>
        <begin position="1854"/>
        <end position="2127"/>
    </location>
</feature>
<dbReference type="PROSITE" id="PS50026">
    <property type="entry name" value="EGF_3"/>
    <property type="match status" value="2"/>
</dbReference>
<evidence type="ECO:0000256" key="7">
    <source>
        <dbReference type="ARBA" id="ARBA00022737"/>
    </source>
</evidence>
<dbReference type="InterPro" id="IPR049883">
    <property type="entry name" value="NOTCH1_EGF-like"/>
</dbReference>
<keyword evidence="3 15" id="KW-0245">EGF-like domain</keyword>
<dbReference type="Pfam" id="PF00069">
    <property type="entry name" value="Pkinase"/>
    <property type="match status" value="3"/>
</dbReference>
<dbReference type="InterPro" id="IPR018097">
    <property type="entry name" value="EGF_Ca-bd_CS"/>
</dbReference>
<feature type="domain" description="EGF-like" evidence="20">
    <location>
        <begin position="996"/>
        <end position="1033"/>
    </location>
</feature>
<evidence type="ECO:0000256" key="4">
    <source>
        <dbReference type="ARBA" id="ARBA00022679"/>
    </source>
</evidence>
<feature type="domain" description="EGF-like" evidence="20">
    <location>
        <begin position="294"/>
        <end position="331"/>
    </location>
</feature>
<dbReference type="FunFam" id="1.10.510.10:FF:000084">
    <property type="entry name" value="Wall-associated receptor kinase 2"/>
    <property type="match status" value="3"/>
</dbReference>
<dbReference type="FunFam" id="2.10.25.10:FF:000002">
    <property type="entry name" value="Latent-transforming growth factor beta-binding protein 3"/>
    <property type="match status" value="2"/>
</dbReference>
<dbReference type="InterPro" id="IPR045274">
    <property type="entry name" value="WAK-like"/>
</dbReference>
<keyword evidence="12 17" id="KW-0472">Membrane</keyword>
<dbReference type="GO" id="GO:0005524">
    <property type="term" value="F:ATP binding"/>
    <property type="evidence" value="ECO:0007669"/>
    <property type="project" value="UniProtKB-UniRule"/>
</dbReference>
<dbReference type="PANTHER" id="PTHR27005:SF283">
    <property type="entry name" value="OS02G0633066 PROTEIN"/>
    <property type="match status" value="1"/>
</dbReference>
<evidence type="ECO:0000256" key="17">
    <source>
        <dbReference type="SAM" id="Phobius"/>
    </source>
</evidence>
<evidence type="ECO:0000256" key="11">
    <source>
        <dbReference type="ARBA" id="ARBA00022989"/>
    </source>
</evidence>